<keyword evidence="2" id="KW-0548">Nucleotidyltransferase</keyword>
<name>A0A381W636_9ZZZZ</name>
<accession>A0A381W636</accession>
<dbReference type="SUPFAM" id="SSF53448">
    <property type="entry name" value="Nucleotide-diphospho-sugar transferases"/>
    <property type="match status" value="1"/>
</dbReference>
<dbReference type="GO" id="GO:0043814">
    <property type="term" value="F:phospholactate guanylyltransferase activity"/>
    <property type="evidence" value="ECO:0007669"/>
    <property type="project" value="InterPro"/>
</dbReference>
<protein>
    <recommendedName>
        <fullName evidence="6">2-phospho-L-lactate guanylyltransferase</fullName>
    </recommendedName>
</protein>
<dbReference type="Pfam" id="PF01983">
    <property type="entry name" value="CofC"/>
    <property type="match status" value="1"/>
</dbReference>
<dbReference type="NCBIfam" id="TIGR03552">
    <property type="entry name" value="F420_cofC"/>
    <property type="match status" value="1"/>
</dbReference>
<keyword evidence="4" id="KW-0342">GTP-binding</keyword>
<dbReference type="GO" id="GO:0005525">
    <property type="term" value="F:GTP binding"/>
    <property type="evidence" value="ECO:0007669"/>
    <property type="project" value="UniProtKB-KW"/>
</dbReference>
<evidence type="ECO:0000256" key="2">
    <source>
        <dbReference type="ARBA" id="ARBA00022695"/>
    </source>
</evidence>
<evidence type="ECO:0000313" key="5">
    <source>
        <dbReference type="EMBL" id="SVA47408.1"/>
    </source>
</evidence>
<dbReference type="InterPro" id="IPR029044">
    <property type="entry name" value="Nucleotide-diphossugar_trans"/>
</dbReference>
<evidence type="ECO:0000256" key="1">
    <source>
        <dbReference type="ARBA" id="ARBA00022679"/>
    </source>
</evidence>
<evidence type="ECO:0008006" key="6">
    <source>
        <dbReference type="Google" id="ProtNLM"/>
    </source>
</evidence>
<sequence>MNEMTAVLIPIKSFNEAKERLSETLDKSERSILMQKMAETVISSSGSLSIWVVCDDDEVASWAESKNVSVIKVEKPGLNNAVEKGVNTLEEAGFSKVIIAHADLPNADDLQKCANFKGVTVVQDHKGDGTPVLVIPTGKGFRFSYGPNSFTAHILEAQRLGLPYRQLFDPKLSFDVDEPEDLKFIDY</sequence>
<gene>
    <name evidence="5" type="ORF">METZ01_LOCUS100262</name>
</gene>
<keyword evidence="1" id="KW-0808">Transferase</keyword>
<dbReference type="Gene3D" id="3.90.550.10">
    <property type="entry name" value="Spore Coat Polysaccharide Biosynthesis Protein SpsA, Chain A"/>
    <property type="match status" value="1"/>
</dbReference>
<keyword evidence="3" id="KW-0547">Nucleotide-binding</keyword>
<dbReference type="EMBL" id="UINC01010677">
    <property type="protein sequence ID" value="SVA47408.1"/>
    <property type="molecule type" value="Genomic_DNA"/>
</dbReference>
<organism evidence="5">
    <name type="scientific">marine metagenome</name>
    <dbReference type="NCBI Taxonomy" id="408172"/>
    <lineage>
        <taxon>unclassified sequences</taxon>
        <taxon>metagenomes</taxon>
        <taxon>ecological metagenomes</taxon>
    </lineage>
</organism>
<dbReference type="InterPro" id="IPR002835">
    <property type="entry name" value="CofC"/>
</dbReference>
<evidence type="ECO:0000256" key="4">
    <source>
        <dbReference type="ARBA" id="ARBA00023134"/>
    </source>
</evidence>
<dbReference type="AlphaFoldDB" id="A0A381W636"/>
<dbReference type="PANTHER" id="PTHR40392">
    <property type="entry name" value="2-PHOSPHO-L-LACTATE GUANYLYLTRANSFERASE"/>
    <property type="match status" value="1"/>
</dbReference>
<reference evidence="5" key="1">
    <citation type="submission" date="2018-05" db="EMBL/GenBank/DDBJ databases">
        <authorList>
            <person name="Lanie J.A."/>
            <person name="Ng W.-L."/>
            <person name="Kazmierczak K.M."/>
            <person name="Andrzejewski T.M."/>
            <person name="Davidsen T.M."/>
            <person name="Wayne K.J."/>
            <person name="Tettelin H."/>
            <person name="Glass J.I."/>
            <person name="Rusch D."/>
            <person name="Podicherti R."/>
            <person name="Tsui H.-C.T."/>
            <person name="Winkler M.E."/>
        </authorList>
    </citation>
    <scope>NUCLEOTIDE SEQUENCE</scope>
</reference>
<evidence type="ECO:0000256" key="3">
    <source>
        <dbReference type="ARBA" id="ARBA00022741"/>
    </source>
</evidence>
<proteinExistence type="predicted"/>
<dbReference type="PANTHER" id="PTHR40392:SF1">
    <property type="entry name" value="2-PHOSPHO-L-LACTATE GUANYLYLTRANSFERASE"/>
    <property type="match status" value="1"/>
</dbReference>